<name>A0ABP7M9V8_9GAMM</name>
<evidence type="ECO:0000256" key="5">
    <source>
        <dbReference type="ARBA" id="ARBA00022692"/>
    </source>
</evidence>
<feature type="transmembrane region" description="Helical" evidence="8">
    <location>
        <begin position="61"/>
        <end position="83"/>
    </location>
</feature>
<keyword evidence="6 8" id="KW-1133">Transmembrane helix</keyword>
<proteinExistence type="inferred from homology"/>
<keyword evidence="2" id="KW-1003">Cell membrane</keyword>
<dbReference type="PANTHER" id="PTHR30589">
    <property type="entry name" value="PROLIPOPROTEIN DIACYLGLYCERYL TRANSFERASE"/>
    <property type="match status" value="1"/>
</dbReference>
<comment type="similarity">
    <text evidence="1">Belongs to the Lgt family.</text>
</comment>
<feature type="transmembrane region" description="Helical" evidence="8">
    <location>
        <begin position="20"/>
        <end position="40"/>
    </location>
</feature>
<dbReference type="GO" id="GO:0016740">
    <property type="term" value="F:transferase activity"/>
    <property type="evidence" value="ECO:0007669"/>
    <property type="project" value="UniProtKB-KW"/>
</dbReference>
<keyword evidence="5 8" id="KW-0812">Transmembrane</keyword>
<feature type="transmembrane region" description="Helical" evidence="8">
    <location>
        <begin position="178"/>
        <end position="195"/>
    </location>
</feature>
<dbReference type="Pfam" id="PF01790">
    <property type="entry name" value="LGT"/>
    <property type="match status" value="1"/>
</dbReference>
<evidence type="ECO:0000256" key="2">
    <source>
        <dbReference type="ARBA" id="ARBA00022475"/>
    </source>
</evidence>
<feature type="transmembrane region" description="Helical" evidence="8">
    <location>
        <begin position="230"/>
        <end position="249"/>
    </location>
</feature>
<sequence>MIPAPAPLRQRRRPLYTAGMMLAPYWIHTVLEVAAYSVGFRLYLRERRRRAVPALASREHAIAVGAGAIIGAALGSKLSYWLYDPAWAFAGFPDWRHLLEGKSIIGALLGGLCGVELAKRLDGVRGSTGDAFVLPLVAGMCIGRIGCFLSGLDDHTYGNPTSLPWGVDFGDGVPRHPTQLYEIIFLLAWGGWIAARWARFEREGDRFRVFLAGYLAYRLLVEWIRPMPLHYLGLFSGLQLLCIAGLLYYRRDLPRIARTLAWTRK</sequence>
<dbReference type="RefSeq" id="WP_344758822.1">
    <property type="nucleotide sequence ID" value="NZ_BAAAZU010000004.1"/>
</dbReference>
<organism evidence="9 10">
    <name type="scientific">Luteimonas lutimaris</name>
    <dbReference type="NCBI Taxonomy" id="698645"/>
    <lineage>
        <taxon>Bacteria</taxon>
        <taxon>Pseudomonadati</taxon>
        <taxon>Pseudomonadota</taxon>
        <taxon>Gammaproteobacteria</taxon>
        <taxon>Lysobacterales</taxon>
        <taxon>Lysobacteraceae</taxon>
        <taxon>Luteimonas</taxon>
    </lineage>
</organism>
<dbReference type="PANTHER" id="PTHR30589:SF0">
    <property type="entry name" value="PHOSPHATIDYLGLYCEROL--PROLIPOPROTEIN DIACYLGLYCERYL TRANSFERASE"/>
    <property type="match status" value="1"/>
</dbReference>
<keyword evidence="4 9" id="KW-0808">Transferase</keyword>
<accession>A0ABP7M9V8</accession>
<evidence type="ECO:0000256" key="3">
    <source>
        <dbReference type="ARBA" id="ARBA00022519"/>
    </source>
</evidence>
<protein>
    <submittedName>
        <fullName evidence="9">Prolipoprotein diacylglyceryl transferase</fullName>
    </submittedName>
</protein>
<evidence type="ECO:0000256" key="4">
    <source>
        <dbReference type="ARBA" id="ARBA00022679"/>
    </source>
</evidence>
<gene>
    <name evidence="9" type="ORF">GCM10022229_09550</name>
</gene>
<dbReference type="InterPro" id="IPR001640">
    <property type="entry name" value="Lgt"/>
</dbReference>
<comment type="caution">
    <text evidence="9">The sequence shown here is derived from an EMBL/GenBank/DDBJ whole genome shotgun (WGS) entry which is preliminary data.</text>
</comment>
<keyword evidence="10" id="KW-1185">Reference proteome</keyword>
<evidence type="ECO:0000256" key="8">
    <source>
        <dbReference type="SAM" id="Phobius"/>
    </source>
</evidence>
<evidence type="ECO:0000256" key="1">
    <source>
        <dbReference type="ARBA" id="ARBA00007150"/>
    </source>
</evidence>
<evidence type="ECO:0000313" key="10">
    <source>
        <dbReference type="Proteomes" id="UP001501727"/>
    </source>
</evidence>
<reference evidence="10" key="1">
    <citation type="journal article" date="2019" name="Int. J. Syst. Evol. Microbiol.">
        <title>The Global Catalogue of Microorganisms (GCM) 10K type strain sequencing project: providing services to taxonomists for standard genome sequencing and annotation.</title>
        <authorList>
            <consortium name="The Broad Institute Genomics Platform"/>
            <consortium name="The Broad Institute Genome Sequencing Center for Infectious Disease"/>
            <person name="Wu L."/>
            <person name="Ma J."/>
        </authorList>
    </citation>
    <scope>NUCLEOTIDE SEQUENCE [LARGE SCALE GENOMIC DNA]</scope>
    <source>
        <strain evidence="10">JCM 16916</strain>
    </source>
</reference>
<evidence type="ECO:0000256" key="7">
    <source>
        <dbReference type="ARBA" id="ARBA00023136"/>
    </source>
</evidence>
<dbReference type="Proteomes" id="UP001501727">
    <property type="component" value="Unassembled WGS sequence"/>
</dbReference>
<keyword evidence="7 8" id="KW-0472">Membrane</keyword>
<evidence type="ECO:0000256" key="6">
    <source>
        <dbReference type="ARBA" id="ARBA00022989"/>
    </source>
</evidence>
<keyword evidence="3" id="KW-0997">Cell inner membrane</keyword>
<dbReference type="EMBL" id="BAAAZU010000004">
    <property type="protein sequence ID" value="GAA3918028.1"/>
    <property type="molecule type" value="Genomic_DNA"/>
</dbReference>
<evidence type="ECO:0000313" key="9">
    <source>
        <dbReference type="EMBL" id="GAA3918028.1"/>
    </source>
</evidence>
<feature type="transmembrane region" description="Helical" evidence="8">
    <location>
        <begin position="207"/>
        <end position="224"/>
    </location>
</feature>